<dbReference type="GO" id="GO:0015628">
    <property type="term" value="P:protein secretion by the type II secretion system"/>
    <property type="evidence" value="ECO:0007669"/>
    <property type="project" value="InterPro"/>
</dbReference>
<dbReference type="Pfam" id="PF07963">
    <property type="entry name" value="N_methyl"/>
    <property type="match status" value="1"/>
</dbReference>
<dbReference type="GO" id="GO:0030420">
    <property type="term" value="P:establishment of competence for transformation"/>
    <property type="evidence" value="ECO:0007669"/>
    <property type="project" value="UniProtKB-UniRule"/>
</dbReference>
<dbReference type="InterPro" id="IPR012902">
    <property type="entry name" value="N_methyl_site"/>
</dbReference>
<evidence type="ECO:0000256" key="10">
    <source>
        <dbReference type="PIRNR" id="PIRNR029928"/>
    </source>
</evidence>
<evidence type="ECO:0000256" key="6">
    <source>
        <dbReference type="ARBA" id="ARBA00022989"/>
    </source>
</evidence>
<keyword evidence="10" id="KW-0813">Transport</keyword>
<keyword evidence="7 10" id="KW-0472">Membrane</keyword>
<dbReference type="Proteomes" id="UP000265541">
    <property type="component" value="Unassembled WGS sequence"/>
</dbReference>
<dbReference type="OrthoDB" id="1798043at2"/>
<dbReference type="AlphaFoldDB" id="A0A3A0VYA7"/>
<keyword evidence="4" id="KW-0488">Methylation</keyword>
<dbReference type="Gene3D" id="3.30.700.10">
    <property type="entry name" value="Glycoprotein, Type 4 Pilin"/>
    <property type="match status" value="1"/>
</dbReference>
<accession>A0A3A0VYA7</accession>
<dbReference type="EMBL" id="QYJN01000004">
    <property type="protein sequence ID" value="RIP34238.1"/>
    <property type="molecule type" value="Genomic_DNA"/>
</dbReference>
<dbReference type="NCBIfam" id="TIGR02532">
    <property type="entry name" value="IV_pilin_GFxxxE"/>
    <property type="match status" value="1"/>
</dbReference>
<proteinExistence type="inferred from homology"/>
<evidence type="ECO:0000256" key="2">
    <source>
        <dbReference type="ARBA" id="ARBA00004241"/>
    </source>
</evidence>
<comment type="caution">
    <text evidence="11">The sequence shown here is derived from an EMBL/GenBank/DDBJ whole genome shotgun (WGS) entry which is preliminary data.</text>
</comment>
<dbReference type="InterPro" id="IPR045584">
    <property type="entry name" value="Pilin-like"/>
</dbReference>
<comment type="function">
    <text evidence="10">Required for transformation and DNA binding.</text>
</comment>
<dbReference type="GO" id="GO:0005886">
    <property type="term" value="C:plasma membrane"/>
    <property type="evidence" value="ECO:0007669"/>
    <property type="project" value="UniProtKB-SubCell"/>
</dbReference>
<dbReference type="InterPro" id="IPR000983">
    <property type="entry name" value="Bac_GSPG_pilin"/>
</dbReference>
<evidence type="ECO:0000256" key="5">
    <source>
        <dbReference type="ARBA" id="ARBA00022692"/>
    </source>
</evidence>
<organism evidence="11 12">
    <name type="scientific">Staphylococcus gallinarum</name>
    <dbReference type="NCBI Taxonomy" id="1293"/>
    <lineage>
        <taxon>Bacteria</taxon>
        <taxon>Bacillati</taxon>
        <taxon>Bacillota</taxon>
        <taxon>Bacilli</taxon>
        <taxon>Bacillales</taxon>
        <taxon>Staphylococcaceae</taxon>
        <taxon>Staphylococcus</taxon>
    </lineage>
</organism>
<gene>
    <name evidence="11" type="ORF">BUZ14_09325</name>
</gene>
<protein>
    <recommendedName>
        <fullName evidence="10">ComG operon protein 3</fullName>
    </recommendedName>
</protein>
<keyword evidence="8 10" id="KW-0178">Competence</keyword>
<comment type="subunit">
    <text evidence="10">Homodimer.</text>
</comment>
<evidence type="ECO:0000256" key="7">
    <source>
        <dbReference type="ARBA" id="ARBA00023136"/>
    </source>
</evidence>
<sequence length="105" mass="11846">MNKQQKFNYQDAFTLIEMLLVLLIISLLLILIIPNISKQSKSIQETGCEAQLKMVDSQIEAYTLKYNNKPDSIDDLIQKGYLKENQKHCKSGATISINNGEAIAN</sequence>
<dbReference type="InterPro" id="IPR016940">
    <property type="entry name" value="ComGC"/>
</dbReference>
<dbReference type="NCBIfam" id="NF040999">
    <property type="entry name" value="pilin_ComGC"/>
    <property type="match status" value="1"/>
</dbReference>
<evidence type="ECO:0000256" key="1">
    <source>
        <dbReference type="ARBA" id="ARBA00004162"/>
    </source>
</evidence>
<comment type="subcellular location">
    <subcellularLocation>
        <location evidence="1">Cell membrane</location>
        <topology evidence="1">Single-pass membrane protein</topology>
    </subcellularLocation>
    <subcellularLocation>
        <location evidence="2">Cell surface</location>
    </subcellularLocation>
</comment>
<feature type="transmembrane region" description="Helical" evidence="10">
    <location>
        <begin position="12"/>
        <end position="33"/>
    </location>
</feature>
<evidence type="ECO:0000313" key="12">
    <source>
        <dbReference type="Proteomes" id="UP000265541"/>
    </source>
</evidence>
<comment type="similarity">
    <text evidence="9 10">Belongs to the ComGC family.</text>
</comment>
<keyword evidence="3 10" id="KW-1003">Cell membrane</keyword>
<evidence type="ECO:0000256" key="3">
    <source>
        <dbReference type="ARBA" id="ARBA00022475"/>
    </source>
</evidence>
<dbReference type="RefSeq" id="WP_119485631.1">
    <property type="nucleotide sequence ID" value="NZ_QYJN01000004.1"/>
</dbReference>
<keyword evidence="6 10" id="KW-1133">Transmembrane helix</keyword>
<evidence type="ECO:0000256" key="9">
    <source>
        <dbReference type="ARBA" id="ARBA00043982"/>
    </source>
</evidence>
<keyword evidence="5 10" id="KW-0812">Transmembrane</keyword>
<name>A0A3A0VYA7_STAGA</name>
<dbReference type="GO" id="GO:0009986">
    <property type="term" value="C:cell surface"/>
    <property type="evidence" value="ECO:0007669"/>
    <property type="project" value="UniProtKB-SubCell"/>
</dbReference>
<dbReference type="PRINTS" id="PR00813">
    <property type="entry name" value="BCTERIALGSPG"/>
</dbReference>
<dbReference type="GO" id="GO:0015627">
    <property type="term" value="C:type II protein secretion system complex"/>
    <property type="evidence" value="ECO:0007669"/>
    <property type="project" value="InterPro"/>
</dbReference>
<dbReference type="SUPFAM" id="SSF54523">
    <property type="entry name" value="Pili subunits"/>
    <property type="match status" value="1"/>
</dbReference>
<reference evidence="11 12" key="1">
    <citation type="journal article" date="2016" name="Front. Microbiol.">
        <title>Comprehensive Phylogenetic Analysis of Bovine Non-aureus Staphylococci Species Based on Whole-Genome Sequencing.</title>
        <authorList>
            <person name="Naushad S."/>
            <person name="Barkema H.W."/>
            <person name="Luby C."/>
            <person name="Condas L.A."/>
            <person name="Nobrega D.B."/>
            <person name="Carson D.A."/>
            <person name="De Buck J."/>
        </authorList>
    </citation>
    <scope>NUCLEOTIDE SEQUENCE [LARGE SCALE GENOMIC DNA]</scope>
    <source>
        <strain evidence="11 12">SNUC 4781</strain>
    </source>
</reference>
<dbReference type="PIRSF" id="PIRSF029928">
    <property type="entry name" value="Late_competence_ComGC"/>
    <property type="match status" value="1"/>
</dbReference>
<evidence type="ECO:0000256" key="4">
    <source>
        <dbReference type="ARBA" id="ARBA00022481"/>
    </source>
</evidence>
<evidence type="ECO:0000256" key="8">
    <source>
        <dbReference type="ARBA" id="ARBA00023287"/>
    </source>
</evidence>
<evidence type="ECO:0000313" key="11">
    <source>
        <dbReference type="EMBL" id="RIP34238.1"/>
    </source>
</evidence>